<evidence type="ECO:0000313" key="2">
    <source>
        <dbReference type="EMBL" id="CAG6498297.1"/>
    </source>
</evidence>
<feature type="compositionally biased region" description="Polar residues" evidence="1">
    <location>
        <begin position="61"/>
        <end position="78"/>
    </location>
</feature>
<sequence>MKCWHNWPPNWPHPNQANFKAPNCPRCLRLSLTVSRVGSYQELFNTRTCSRYPLPRISPKLNPSSRRSPPTVESTFSSRPERRANLRLPSCPITASSTTVSTSGSGTSSTSKITASVFKRPFSTCSEWSSVLWPR</sequence>
<reference evidence="2" key="1">
    <citation type="submission" date="2021-05" db="EMBL/GenBank/DDBJ databases">
        <authorList>
            <person name="Alioto T."/>
            <person name="Alioto T."/>
            <person name="Gomez Garrido J."/>
        </authorList>
    </citation>
    <scope>NUCLEOTIDE SEQUENCE</scope>
</reference>
<proteinExistence type="predicted"/>
<dbReference type="AlphaFoldDB" id="A0A8D8G6J0"/>
<name>A0A8D8G6J0_CULPI</name>
<evidence type="ECO:0000256" key="1">
    <source>
        <dbReference type="SAM" id="MobiDB-lite"/>
    </source>
</evidence>
<dbReference type="EMBL" id="HBUE01135035">
    <property type="protein sequence ID" value="CAG6498297.1"/>
    <property type="molecule type" value="Transcribed_RNA"/>
</dbReference>
<feature type="region of interest" description="Disordered" evidence="1">
    <location>
        <begin position="53"/>
        <end position="110"/>
    </location>
</feature>
<accession>A0A8D8G6J0</accession>
<feature type="compositionally biased region" description="Low complexity" evidence="1">
    <location>
        <begin position="93"/>
        <end position="110"/>
    </location>
</feature>
<organism evidence="2">
    <name type="scientific">Culex pipiens</name>
    <name type="common">House mosquito</name>
    <dbReference type="NCBI Taxonomy" id="7175"/>
    <lineage>
        <taxon>Eukaryota</taxon>
        <taxon>Metazoa</taxon>
        <taxon>Ecdysozoa</taxon>
        <taxon>Arthropoda</taxon>
        <taxon>Hexapoda</taxon>
        <taxon>Insecta</taxon>
        <taxon>Pterygota</taxon>
        <taxon>Neoptera</taxon>
        <taxon>Endopterygota</taxon>
        <taxon>Diptera</taxon>
        <taxon>Nematocera</taxon>
        <taxon>Culicoidea</taxon>
        <taxon>Culicidae</taxon>
        <taxon>Culicinae</taxon>
        <taxon>Culicini</taxon>
        <taxon>Culex</taxon>
        <taxon>Culex</taxon>
    </lineage>
</organism>
<protein>
    <submittedName>
        <fullName evidence="2">(northern house mosquito) hypothetical protein</fullName>
    </submittedName>
</protein>